<dbReference type="KEGG" id="meso:BSQ44_18905"/>
<gene>
    <name evidence="2" type="ORF">BSQ44_18905</name>
</gene>
<protein>
    <submittedName>
        <fullName evidence="2">Uncharacterized protein</fullName>
    </submittedName>
</protein>
<name>A0A1L3SV01_9HYPH</name>
<dbReference type="Proteomes" id="UP000182840">
    <property type="component" value="Chromosome"/>
</dbReference>
<keyword evidence="3" id="KW-1185">Reference proteome</keyword>
<keyword evidence="1" id="KW-0812">Transmembrane</keyword>
<dbReference type="OrthoDB" id="8084463at2"/>
<evidence type="ECO:0000313" key="2">
    <source>
        <dbReference type="EMBL" id="APH73208.1"/>
    </source>
</evidence>
<dbReference type="EMBL" id="CP018171">
    <property type="protein sequence ID" value="APH73208.1"/>
    <property type="molecule type" value="Genomic_DNA"/>
</dbReference>
<dbReference type="AlphaFoldDB" id="A0A1L3SV01"/>
<keyword evidence="1" id="KW-1133">Transmembrane helix</keyword>
<feature type="transmembrane region" description="Helical" evidence="1">
    <location>
        <begin position="75"/>
        <end position="95"/>
    </location>
</feature>
<dbReference type="RefSeq" id="WP_072606679.1">
    <property type="nucleotide sequence ID" value="NZ_CP018171.1"/>
</dbReference>
<reference evidence="3" key="1">
    <citation type="submission" date="2016-11" db="EMBL/GenBank/DDBJ databases">
        <title>Mesorhizobium oceanicum sp. nov., isolated from deep seawater in South China Sea.</title>
        <authorList>
            <person name="Fu G.-Y."/>
        </authorList>
    </citation>
    <scope>NUCLEOTIDE SEQUENCE [LARGE SCALE GENOMIC DNA]</scope>
    <source>
        <strain evidence="3">B7</strain>
    </source>
</reference>
<keyword evidence="1" id="KW-0472">Membrane</keyword>
<evidence type="ECO:0000256" key="1">
    <source>
        <dbReference type="SAM" id="Phobius"/>
    </source>
</evidence>
<dbReference type="STRING" id="1670800.BSQ44_18905"/>
<sequence length="97" mass="10965">MAVGGWFYIGSVVWAVAMLAAFIQAIRLSYRIEQRSSALRNETGLPRYAAMPFTVTNWRVARDDETQRLRRRMNMLLAANLAGFVLFALVVLVFLPG</sequence>
<proteinExistence type="predicted"/>
<feature type="transmembrane region" description="Helical" evidence="1">
    <location>
        <begin position="6"/>
        <end position="30"/>
    </location>
</feature>
<evidence type="ECO:0000313" key="3">
    <source>
        <dbReference type="Proteomes" id="UP000182840"/>
    </source>
</evidence>
<organism evidence="2 3">
    <name type="scientific">Aquibium oceanicum</name>
    <dbReference type="NCBI Taxonomy" id="1670800"/>
    <lineage>
        <taxon>Bacteria</taxon>
        <taxon>Pseudomonadati</taxon>
        <taxon>Pseudomonadota</taxon>
        <taxon>Alphaproteobacteria</taxon>
        <taxon>Hyphomicrobiales</taxon>
        <taxon>Phyllobacteriaceae</taxon>
        <taxon>Aquibium</taxon>
    </lineage>
</organism>
<accession>A0A1L3SV01</accession>